<feature type="compositionally biased region" description="Basic residues" evidence="1">
    <location>
        <begin position="95"/>
        <end position="105"/>
    </location>
</feature>
<proteinExistence type="predicted"/>
<dbReference type="EMBL" id="JAGDFM010000407">
    <property type="protein sequence ID" value="KAG7378639.1"/>
    <property type="molecule type" value="Genomic_DNA"/>
</dbReference>
<dbReference type="AlphaFoldDB" id="A0A8T1VEQ5"/>
<evidence type="ECO:0000313" key="2">
    <source>
        <dbReference type="EMBL" id="KAG7378639.1"/>
    </source>
</evidence>
<evidence type="ECO:0000256" key="1">
    <source>
        <dbReference type="SAM" id="MobiDB-lite"/>
    </source>
</evidence>
<name>A0A8T1VEQ5_9STRA</name>
<dbReference type="Proteomes" id="UP000694044">
    <property type="component" value="Unassembled WGS sequence"/>
</dbReference>
<keyword evidence="3" id="KW-1185">Reference proteome</keyword>
<reference evidence="2" key="1">
    <citation type="submission" date="2021-02" db="EMBL/GenBank/DDBJ databases">
        <authorList>
            <person name="Palmer J.M."/>
        </authorList>
    </citation>
    <scope>NUCLEOTIDE SEQUENCE</scope>
    <source>
        <strain evidence="2">SCRP734</strain>
    </source>
</reference>
<dbReference type="OrthoDB" id="129484at2759"/>
<protein>
    <submittedName>
        <fullName evidence="2">Uncharacterized protein</fullName>
    </submittedName>
</protein>
<sequence>MRTHQALWKFAETSGSVYAARHAQNRQSLPVSEQSDSDSRWLCSRRRLALRRAWLALAESTRVELMRDNPDPAFGFSTSGVIDERRANRSTGPRSKQKVKHKRGVKVSGTTSSSTTEYAVLDSNTSNRRMHIFRAARVRYHEVVTKEELIRMQIVYNKGSISGVPESILRSAEGAVYLAKYKDSSTTPAEAIEAAVSRLVDVFAVVRGTTMDSPDPSCEGPHEAFALSRINQAYNQYWAAASTLSATERDECGHDVPLLPNGYPWFGRVQPLAAAFN</sequence>
<evidence type="ECO:0000313" key="3">
    <source>
        <dbReference type="Proteomes" id="UP000694044"/>
    </source>
</evidence>
<comment type="caution">
    <text evidence="2">The sequence shown here is derived from an EMBL/GenBank/DDBJ whole genome shotgun (WGS) entry which is preliminary data.</text>
</comment>
<accession>A0A8T1VEQ5</accession>
<feature type="region of interest" description="Disordered" evidence="1">
    <location>
        <begin position="83"/>
        <end position="111"/>
    </location>
</feature>
<gene>
    <name evidence="2" type="ORF">PHYPSEUDO_009794</name>
</gene>
<organism evidence="2 3">
    <name type="scientific">Phytophthora pseudosyringae</name>
    <dbReference type="NCBI Taxonomy" id="221518"/>
    <lineage>
        <taxon>Eukaryota</taxon>
        <taxon>Sar</taxon>
        <taxon>Stramenopiles</taxon>
        <taxon>Oomycota</taxon>
        <taxon>Peronosporomycetes</taxon>
        <taxon>Peronosporales</taxon>
        <taxon>Peronosporaceae</taxon>
        <taxon>Phytophthora</taxon>
    </lineage>
</organism>